<dbReference type="EMBL" id="QURR01000007">
    <property type="protein sequence ID" value="RGE45736.1"/>
    <property type="molecule type" value="Genomic_DNA"/>
</dbReference>
<dbReference type="InterPro" id="IPR005829">
    <property type="entry name" value="Sugar_transporter_CS"/>
</dbReference>
<feature type="transmembrane region" description="Helical" evidence="5">
    <location>
        <begin position="412"/>
        <end position="431"/>
    </location>
</feature>
<dbReference type="CDD" id="cd17365">
    <property type="entry name" value="MFS_PcaK_like"/>
    <property type="match status" value="1"/>
</dbReference>
<dbReference type="Gene3D" id="1.20.1250.20">
    <property type="entry name" value="MFS general substrate transporter like domains"/>
    <property type="match status" value="1"/>
</dbReference>
<comment type="subcellular location">
    <subcellularLocation>
        <location evidence="1">Membrane</location>
        <topology evidence="1">Multi-pass membrane protein</topology>
    </subcellularLocation>
</comment>
<evidence type="ECO:0000256" key="2">
    <source>
        <dbReference type="ARBA" id="ARBA00022692"/>
    </source>
</evidence>
<dbReference type="PANTHER" id="PTHR23508">
    <property type="entry name" value="CARBOXYLIC ACID TRANSPORTER PROTEIN HOMOLOG"/>
    <property type="match status" value="1"/>
</dbReference>
<proteinExistence type="predicted"/>
<dbReference type="OrthoDB" id="7066727at2"/>
<feature type="transmembrane region" description="Helical" evidence="5">
    <location>
        <begin position="55"/>
        <end position="75"/>
    </location>
</feature>
<feature type="transmembrane region" description="Helical" evidence="5">
    <location>
        <begin position="255"/>
        <end position="274"/>
    </location>
</feature>
<evidence type="ECO:0000256" key="5">
    <source>
        <dbReference type="SAM" id="Phobius"/>
    </source>
</evidence>
<accession>A0A373FNK9</accession>
<dbReference type="GO" id="GO:0046943">
    <property type="term" value="F:carboxylic acid transmembrane transporter activity"/>
    <property type="evidence" value="ECO:0007669"/>
    <property type="project" value="TreeGrafter"/>
</dbReference>
<keyword evidence="2 5" id="KW-0812">Transmembrane</keyword>
<feature type="transmembrane region" description="Helical" evidence="5">
    <location>
        <begin position="294"/>
        <end position="312"/>
    </location>
</feature>
<organism evidence="7 8">
    <name type="scientific">Comamonas testosteroni</name>
    <name type="common">Pseudomonas testosteroni</name>
    <dbReference type="NCBI Taxonomy" id="285"/>
    <lineage>
        <taxon>Bacteria</taxon>
        <taxon>Pseudomonadati</taxon>
        <taxon>Pseudomonadota</taxon>
        <taxon>Betaproteobacteria</taxon>
        <taxon>Burkholderiales</taxon>
        <taxon>Comamonadaceae</taxon>
        <taxon>Comamonas</taxon>
    </lineage>
</organism>
<feature type="transmembrane region" description="Helical" evidence="5">
    <location>
        <begin position="344"/>
        <end position="366"/>
    </location>
</feature>
<dbReference type="Pfam" id="PF07690">
    <property type="entry name" value="MFS_1"/>
    <property type="match status" value="1"/>
</dbReference>
<evidence type="ECO:0000256" key="4">
    <source>
        <dbReference type="ARBA" id="ARBA00023136"/>
    </source>
</evidence>
<feature type="transmembrane region" description="Helical" evidence="5">
    <location>
        <begin position="21"/>
        <end position="43"/>
    </location>
</feature>
<comment type="caution">
    <text evidence="7">The sequence shown here is derived from an EMBL/GenBank/DDBJ whole genome shotgun (WGS) entry which is preliminary data.</text>
</comment>
<dbReference type="PANTHER" id="PTHR23508:SF10">
    <property type="entry name" value="CARBOXYLIC ACID TRANSPORTER PROTEIN HOMOLOG"/>
    <property type="match status" value="1"/>
</dbReference>
<name>A0A373FNK9_COMTE</name>
<dbReference type="GO" id="GO:0005886">
    <property type="term" value="C:plasma membrane"/>
    <property type="evidence" value="ECO:0007669"/>
    <property type="project" value="TreeGrafter"/>
</dbReference>
<dbReference type="PROSITE" id="PS50850">
    <property type="entry name" value="MFS"/>
    <property type="match status" value="1"/>
</dbReference>
<dbReference type="SUPFAM" id="SSF103473">
    <property type="entry name" value="MFS general substrate transporter"/>
    <property type="match status" value="1"/>
</dbReference>
<feature type="transmembrane region" description="Helical" evidence="5">
    <location>
        <begin position="87"/>
        <end position="105"/>
    </location>
</feature>
<dbReference type="AlphaFoldDB" id="A0A373FNK9"/>
<gene>
    <name evidence="7" type="ORF">DZC30_07255</name>
</gene>
<keyword evidence="3 5" id="KW-1133">Transmembrane helix</keyword>
<dbReference type="PROSITE" id="PS00217">
    <property type="entry name" value="SUGAR_TRANSPORT_2"/>
    <property type="match status" value="1"/>
</dbReference>
<evidence type="ECO:0000256" key="3">
    <source>
        <dbReference type="ARBA" id="ARBA00022989"/>
    </source>
</evidence>
<feature type="transmembrane region" description="Helical" evidence="5">
    <location>
        <begin position="378"/>
        <end position="400"/>
    </location>
</feature>
<evidence type="ECO:0000313" key="8">
    <source>
        <dbReference type="Proteomes" id="UP000261948"/>
    </source>
</evidence>
<reference evidence="7 8" key="1">
    <citation type="submission" date="2018-08" db="EMBL/GenBank/DDBJ databases">
        <title>Comamonas testosteroni strain SWCO2.</title>
        <authorList>
            <person name="Jiang N."/>
            <person name="Zhang X.Z."/>
        </authorList>
    </citation>
    <scope>NUCLEOTIDE SEQUENCE [LARGE SCALE GENOMIC DNA]</scope>
    <source>
        <strain evidence="7 8">SWCO2</strain>
    </source>
</reference>
<dbReference type="Proteomes" id="UP000261948">
    <property type="component" value="Unassembled WGS sequence"/>
</dbReference>
<feature type="domain" description="Major facilitator superfamily (MFS) profile" evidence="6">
    <location>
        <begin position="21"/>
        <end position="433"/>
    </location>
</feature>
<keyword evidence="8" id="KW-1185">Reference proteome</keyword>
<feature type="transmembrane region" description="Helical" evidence="5">
    <location>
        <begin position="146"/>
        <end position="169"/>
    </location>
</feature>
<feature type="transmembrane region" description="Helical" evidence="5">
    <location>
        <begin position="111"/>
        <end position="134"/>
    </location>
</feature>
<protein>
    <submittedName>
        <fullName evidence="7">MFS transporter</fullName>
    </submittedName>
</protein>
<evidence type="ECO:0000256" key="1">
    <source>
        <dbReference type="ARBA" id="ARBA00004141"/>
    </source>
</evidence>
<sequence>MSNDLRKELNESSMSRFQWSAIVVCILLNALDGFDVLVMAFTAAGVSGEWKLNGAQLGVLFSAGLLGMAAGSLLLAPLADRWGRQPVTLLSLVLIASGMLLSGYTRSQHELALMRVLTGLGIGGMLASVTVIIGEYSSDKWRGMNIALYTAGYPLGATIGGLAAAWMLTHYGWRSVFIAGGVATAIMIPIVFWRLPESVDFLIAKRPKAALQKLNGLLSKMGRAPLSQLPVSASQEKTGNSVAGLFRNGLLSTTVLIWLGFFMLMFGFYFALSWTPKLLVSAGLSTTQGITGGVLLNLGGMVGGVLFGAFSVRVHLGRLTAFAMLLAGVNLALFGALSSSLFTAFAVAFAIGVFLFASMAGLYAVTQSSYPVQVRTTGIGYAIGVGRLGAILAPLCAGFFIDAGWTPNKLYYVFALPLFAAMLAMGALAAGSKSASATRLQAAH</sequence>
<feature type="transmembrane region" description="Helical" evidence="5">
    <location>
        <begin position="319"/>
        <end position="338"/>
    </location>
</feature>
<evidence type="ECO:0000313" key="7">
    <source>
        <dbReference type="EMBL" id="RGE45736.1"/>
    </source>
</evidence>
<dbReference type="InterPro" id="IPR011701">
    <property type="entry name" value="MFS"/>
</dbReference>
<feature type="transmembrane region" description="Helical" evidence="5">
    <location>
        <begin position="175"/>
        <end position="195"/>
    </location>
</feature>
<dbReference type="InterPro" id="IPR020846">
    <property type="entry name" value="MFS_dom"/>
</dbReference>
<dbReference type="InterPro" id="IPR036259">
    <property type="entry name" value="MFS_trans_sf"/>
</dbReference>
<keyword evidence="4 5" id="KW-0472">Membrane</keyword>
<evidence type="ECO:0000259" key="6">
    <source>
        <dbReference type="PROSITE" id="PS50850"/>
    </source>
</evidence>